<dbReference type="AlphaFoldDB" id="A0A853B337"/>
<keyword evidence="2" id="KW-1185">Reference proteome</keyword>
<evidence type="ECO:0000313" key="1">
    <source>
        <dbReference type="EMBL" id="NYI89538.1"/>
    </source>
</evidence>
<gene>
    <name evidence="1" type="ORF">HNR02_002861</name>
</gene>
<accession>A0A853B337</accession>
<proteinExistence type="predicted"/>
<evidence type="ECO:0000313" key="2">
    <source>
        <dbReference type="Proteomes" id="UP000549616"/>
    </source>
</evidence>
<name>A0A853B337_9PSEU</name>
<sequence>MPPAAGDLREPDVGTARVQNLNEHHVASMDYLAQARRIGNLAASLETSR</sequence>
<reference evidence="1 2" key="1">
    <citation type="submission" date="2020-07" db="EMBL/GenBank/DDBJ databases">
        <title>Sequencing the genomes of 1000 actinobacteria strains.</title>
        <authorList>
            <person name="Klenk H.-P."/>
        </authorList>
    </citation>
    <scope>NUCLEOTIDE SEQUENCE [LARGE SCALE GENOMIC DNA]</scope>
    <source>
        <strain evidence="1 2">DSM 104006</strain>
    </source>
</reference>
<protein>
    <submittedName>
        <fullName evidence="1">Uncharacterized protein</fullName>
    </submittedName>
</protein>
<organism evidence="1 2">
    <name type="scientific">Amycolatopsis endophytica</name>
    <dbReference type="NCBI Taxonomy" id="860233"/>
    <lineage>
        <taxon>Bacteria</taxon>
        <taxon>Bacillati</taxon>
        <taxon>Actinomycetota</taxon>
        <taxon>Actinomycetes</taxon>
        <taxon>Pseudonocardiales</taxon>
        <taxon>Pseudonocardiaceae</taxon>
        <taxon>Amycolatopsis</taxon>
    </lineage>
</organism>
<dbReference type="Proteomes" id="UP000549616">
    <property type="component" value="Unassembled WGS sequence"/>
</dbReference>
<dbReference type="EMBL" id="JACCFK010000001">
    <property type="protein sequence ID" value="NYI89538.1"/>
    <property type="molecule type" value="Genomic_DNA"/>
</dbReference>
<dbReference type="RefSeq" id="WP_179773680.1">
    <property type="nucleotide sequence ID" value="NZ_JACCFK010000001.1"/>
</dbReference>
<comment type="caution">
    <text evidence="1">The sequence shown here is derived from an EMBL/GenBank/DDBJ whole genome shotgun (WGS) entry which is preliminary data.</text>
</comment>